<evidence type="ECO:0000313" key="2">
    <source>
        <dbReference type="EMBL" id="ACZ88040.1"/>
    </source>
</evidence>
<dbReference type="Gene3D" id="3.40.630.30">
    <property type="match status" value="1"/>
</dbReference>
<dbReference type="PANTHER" id="PTHR41700:SF1">
    <property type="entry name" value="N-ACETYLTRANSFERASE DOMAIN-CONTAINING PROTEIN"/>
    <property type="match status" value="1"/>
</dbReference>
<dbReference type="Proteomes" id="UP000002029">
    <property type="component" value="Chromosome"/>
</dbReference>
<dbReference type="CDD" id="cd04301">
    <property type="entry name" value="NAT_SF"/>
    <property type="match status" value="1"/>
</dbReference>
<dbReference type="InterPro" id="IPR038764">
    <property type="entry name" value="GNAT_N_AcTrfase_prd"/>
</dbReference>
<sequence length="264" mass="27843">MLRPMAELLISAPAGVKIRSLRGAGALQRADRLLREVWGTRRGDDPPIPLDLMCAFAHTGGYVGGAFLDGELVGVAAGFRTADDSLHSHVAGVAAKARGRGVGRALKEHQRAWAAGNGLVAVSWTFDPLVRRNAFFNLTRLGARAGAYLPDFYGPMSDGINDGGPSDRLFVTWPIEEAAPPPVSERDGVVVVDETGAVWDAEGAPLLRCATPVDVESLRATDPAAAGRWRAALESGLGGALDRGYRVTGFTRSGWYLLARGGAA</sequence>
<dbReference type="OrthoDB" id="9797990at2"/>
<gene>
    <name evidence="2" type="ordered locus">Sros_5271</name>
</gene>
<evidence type="ECO:0000259" key="1">
    <source>
        <dbReference type="PROSITE" id="PS51186"/>
    </source>
</evidence>
<organism evidence="2 3">
    <name type="scientific">Streptosporangium roseum (strain ATCC 12428 / DSM 43021 / JCM 3005 / KCTC 9067 / NCIMB 10171 / NRRL 2505 / NI 9100)</name>
    <dbReference type="NCBI Taxonomy" id="479432"/>
    <lineage>
        <taxon>Bacteria</taxon>
        <taxon>Bacillati</taxon>
        <taxon>Actinomycetota</taxon>
        <taxon>Actinomycetes</taxon>
        <taxon>Streptosporangiales</taxon>
        <taxon>Streptosporangiaceae</taxon>
        <taxon>Streptosporangium</taxon>
    </lineage>
</organism>
<dbReference type="PANTHER" id="PTHR41700">
    <property type="entry name" value="GCN5-RELATED N-ACETYLTRANSFERASE"/>
    <property type="match status" value="1"/>
</dbReference>
<protein>
    <recommendedName>
        <fullName evidence="1">N-acetyltransferase domain-containing protein</fullName>
    </recommendedName>
</protein>
<dbReference type="Pfam" id="PF00583">
    <property type="entry name" value="Acetyltransf_1"/>
    <property type="match status" value="1"/>
</dbReference>
<name>D2BC17_STRRD</name>
<accession>D2BC17</accession>
<reference evidence="2 3" key="1">
    <citation type="journal article" date="2010" name="Stand. Genomic Sci.">
        <title>Complete genome sequence of Streptosporangium roseum type strain (NI 9100).</title>
        <authorList>
            <person name="Nolan M."/>
            <person name="Sikorski J."/>
            <person name="Jando M."/>
            <person name="Lucas S."/>
            <person name="Lapidus A."/>
            <person name="Glavina Del Rio T."/>
            <person name="Chen F."/>
            <person name="Tice H."/>
            <person name="Pitluck S."/>
            <person name="Cheng J.F."/>
            <person name="Chertkov O."/>
            <person name="Sims D."/>
            <person name="Meincke L."/>
            <person name="Brettin T."/>
            <person name="Han C."/>
            <person name="Detter J.C."/>
            <person name="Bruce D."/>
            <person name="Goodwin L."/>
            <person name="Land M."/>
            <person name="Hauser L."/>
            <person name="Chang Y.J."/>
            <person name="Jeffries C.D."/>
            <person name="Ivanova N."/>
            <person name="Mavromatis K."/>
            <person name="Mikhailova N."/>
            <person name="Chen A."/>
            <person name="Palaniappan K."/>
            <person name="Chain P."/>
            <person name="Rohde M."/>
            <person name="Goker M."/>
            <person name="Bristow J."/>
            <person name="Eisen J.A."/>
            <person name="Markowitz V."/>
            <person name="Hugenholtz P."/>
            <person name="Kyrpides N.C."/>
            <person name="Klenk H.P."/>
        </authorList>
    </citation>
    <scope>NUCLEOTIDE SEQUENCE [LARGE SCALE GENOMIC DNA]</scope>
    <source>
        <strain evidence="3">ATCC 12428 / DSM 43021 / JCM 3005 / NI 9100</strain>
    </source>
</reference>
<evidence type="ECO:0000313" key="3">
    <source>
        <dbReference type="Proteomes" id="UP000002029"/>
    </source>
</evidence>
<dbReference type="PROSITE" id="PS51186">
    <property type="entry name" value="GNAT"/>
    <property type="match status" value="1"/>
</dbReference>
<dbReference type="AlphaFoldDB" id="D2BC17"/>
<dbReference type="STRING" id="479432.Sros_5271"/>
<dbReference type="EMBL" id="CP001814">
    <property type="protein sequence ID" value="ACZ88040.1"/>
    <property type="molecule type" value="Genomic_DNA"/>
</dbReference>
<dbReference type="KEGG" id="sro:Sros_5271"/>
<keyword evidence="3" id="KW-1185">Reference proteome</keyword>
<dbReference type="HOGENOM" id="CLU_061573_0_0_11"/>
<dbReference type="SUPFAM" id="SSF55729">
    <property type="entry name" value="Acyl-CoA N-acyltransferases (Nat)"/>
    <property type="match status" value="1"/>
</dbReference>
<dbReference type="InterPro" id="IPR016181">
    <property type="entry name" value="Acyl_CoA_acyltransferase"/>
</dbReference>
<dbReference type="eggNOG" id="COG3375">
    <property type="taxonomic scope" value="Bacteria"/>
</dbReference>
<dbReference type="InterPro" id="IPR000182">
    <property type="entry name" value="GNAT_dom"/>
</dbReference>
<proteinExistence type="predicted"/>
<dbReference type="GO" id="GO:0016747">
    <property type="term" value="F:acyltransferase activity, transferring groups other than amino-acyl groups"/>
    <property type="evidence" value="ECO:0007669"/>
    <property type="project" value="InterPro"/>
</dbReference>
<feature type="domain" description="N-acetyltransferase" evidence="1">
    <location>
        <begin position="16"/>
        <end position="161"/>
    </location>
</feature>